<feature type="compositionally biased region" description="Polar residues" evidence="1">
    <location>
        <begin position="248"/>
        <end position="259"/>
    </location>
</feature>
<dbReference type="Proteomes" id="UP000187203">
    <property type="component" value="Unassembled WGS sequence"/>
</dbReference>
<organism evidence="3 4">
    <name type="scientific">Corchorus olitorius</name>
    <dbReference type="NCBI Taxonomy" id="93759"/>
    <lineage>
        <taxon>Eukaryota</taxon>
        <taxon>Viridiplantae</taxon>
        <taxon>Streptophyta</taxon>
        <taxon>Embryophyta</taxon>
        <taxon>Tracheophyta</taxon>
        <taxon>Spermatophyta</taxon>
        <taxon>Magnoliopsida</taxon>
        <taxon>eudicotyledons</taxon>
        <taxon>Gunneridae</taxon>
        <taxon>Pentapetalae</taxon>
        <taxon>rosids</taxon>
        <taxon>malvids</taxon>
        <taxon>Malvales</taxon>
        <taxon>Malvaceae</taxon>
        <taxon>Grewioideae</taxon>
        <taxon>Apeibeae</taxon>
        <taxon>Corchorus</taxon>
    </lineage>
</organism>
<feature type="domain" description="Zinc knuckle CX2CX4HX4C" evidence="2">
    <location>
        <begin position="142"/>
        <end position="171"/>
    </location>
</feature>
<dbReference type="AlphaFoldDB" id="A0A1R3HBH0"/>
<dbReference type="EMBL" id="AWUE01020588">
    <property type="protein sequence ID" value="OMO67603.1"/>
    <property type="molecule type" value="Genomic_DNA"/>
</dbReference>
<keyword evidence="4" id="KW-1185">Reference proteome</keyword>
<evidence type="ECO:0000256" key="1">
    <source>
        <dbReference type="SAM" id="MobiDB-lite"/>
    </source>
</evidence>
<reference evidence="4" key="1">
    <citation type="submission" date="2013-09" db="EMBL/GenBank/DDBJ databases">
        <title>Corchorus olitorius genome sequencing.</title>
        <authorList>
            <person name="Alam M."/>
            <person name="Haque M.S."/>
            <person name="Islam M.S."/>
            <person name="Emdad E.M."/>
            <person name="Islam M.M."/>
            <person name="Ahmed B."/>
            <person name="Halim A."/>
            <person name="Hossen Q.M.M."/>
            <person name="Hossain M.Z."/>
            <person name="Ahmed R."/>
            <person name="Khan M.M."/>
            <person name="Islam R."/>
            <person name="Rashid M.M."/>
            <person name="Khan S.A."/>
            <person name="Rahman M.S."/>
            <person name="Alam M."/>
            <person name="Yahiya A.S."/>
            <person name="Khan M.S."/>
            <person name="Azam M.S."/>
            <person name="Haque T."/>
            <person name="Lashkar M.Z.H."/>
            <person name="Akhand A.I."/>
            <person name="Morshed G."/>
            <person name="Roy S."/>
            <person name="Uddin K.S."/>
            <person name="Rabeya T."/>
            <person name="Hossain A.S."/>
            <person name="Chowdhury A."/>
            <person name="Snigdha A.R."/>
            <person name="Mortoza M.S."/>
            <person name="Matin S.A."/>
            <person name="Hoque S.M.E."/>
            <person name="Islam M.K."/>
            <person name="Roy D.K."/>
            <person name="Haider R."/>
            <person name="Moosa M.M."/>
            <person name="Elias S.M."/>
            <person name="Hasan A.M."/>
            <person name="Jahan S."/>
            <person name="Shafiuddin M."/>
            <person name="Mahmood N."/>
            <person name="Shommy N.S."/>
        </authorList>
    </citation>
    <scope>NUCLEOTIDE SEQUENCE [LARGE SCALE GENOMIC DNA]</scope>
    <source>
        <strain evidence="4">cv. O-4</strain>
    </source>
</reference>
<gene>
    <name evidence="3" type="ORF">COLO4_30084</name>
</gene>
<protein>
    <submittedName>
        <fullName evidence="3">Zinc knuckle CX2CX4HX4C</fullName>
    </submittedName>
</protein>
<accession>A0A1R3HBH0</accession>
<evidence type="ECO:0000313" key="3">
    <source>
        <dbReference type="EMBL" id="OMO67603.1"/>
    </source>
</evidence>
<evidence type="ECO:0000259" key="2">
    <source>
        <dbReference type="Pfam" id="PF14392"/>
    </source>
</evidence>
<feature type="region of interest" description="Disordered" evidence="1">
    <location>
        <begin position="21"/>
        <end position="54"/>
    </location>
</feature>
<feature type="region of interest" description="Disordered" evidence="1">
    <location>
        <begin position="230"/>
        <end position="296"/>
    </location>
</feature>
<name>A0A1R3HBH0_9ROSI</name>
<dbReference type="Pfam" id="PF14392">
    <property type="entry name" value="zf-CCHC_4"/>
    <property type="match status" value="1"/>
</dbReference>
<sequence length="333" mass="39040">MNDNNLNPPNRPRITLMRECSWTDSDSSSPDSGDRADNVAHGMHPRPAPTIRDKRGPRFRVTTQELAYRRNEGEECVVGFLVYIRRFNTNFVQEQINDAWELTGRATVMGHSDIRPRNIRFIRIRILIDPMEPLAPGCTLERDDGTTQWVTYSYERVHKLCLNCGRIGHTHPNYTWEFHQIERAINIRMQDMSERLGVPIEVEPDQPMYTNRMRAFLNRASRRTTRIYYRPRQRQPEAYGGRVEGQAEATSSEQQQNYPSLDRERPPGVLRIQENNQLSPQDQNNTSLHSQLEQEVNIKEPRSHAKTMTTESWRHLRQMMTMTMSHSNRILIK</sequence>
<dbReference type="InterPro" id="IPR025836">
    <property type="entry name" value="Zn_knuckle_CX2CX4HX4C"/>
</dbReference>
<evidence type="ECO:0000313" key="4">
    <source>
        <dbReference type="Proteomes" id="UP000187203"/>
    </source>
</evidence>
<feature type="compositionally biased region" description="Polar residues" evidence="1">
    <location>
        <begin position="273"/>
        <end position="294"/>
    </location>
</feature>
<comment type="caution">
    <text evidence="3">The sequence shown here is derived from an EMBL/GenBank/DDBJ whole genome shotgun (WGS) entry which is preliminary data.</text>
</comment>
<dbReference type="OrthoDB" id="990321at2759"/>
<proteinExistence type="predicted"/>